<name>A0AAP4FGH2_9MICC</name>
<feature type="transmembrane region" description="Helical" evidence="2">
    <location>
        <begin position="429"/>
        <end position="448"/>
    </location>
</feature>
<dbReference type="EMBL" id="JASODW010000003">
    <property type="protein sequence ID" value="MDK6274902.1"/>
    <property type="molecule type" value="Genomic_DNA"/>
</dbReference>
<accession>A0AAP4FGH2</accession>
<feature type="transmembrane region" description="Helical" evidence="2">
    <location>
        <begin position="454"/>
        <end position="477"/>
    </location>
</feature>
<feature type="transmembrane region" description="Helical" evidence="2">
    <location>
        <begin position="552"/>
        <end position="583"/>
    </location>
</feature>
<feature type="transmembrane region" description="Helical" evidence="2">
    <location>
        <begin position="375"/>
        <end position="408"/>
    </location>
</feature>
<keyword evidence="2" id="KW-0472">Membrane</keyword>
<feature type="transmembrane region" description="Helical" evidence="2">
    <location>
        <begin position="687"/>
        <end position="708"/>
    </location>
</feature>
<dbReference type="InterPro" id="IPR029044">
    <property type="entry name" value="Nucleotide-diphossugar_trans"/>
</dbReference>
<feature type="transmembrane region" description="Helical" evidence="2">
    <location>
        <begin position="489"/>
        <end position="506"/>
    </location>
</feature>
<dbReference type="Proteomes" id="UP001240483">
    <property type="component" value="Unassembled WGS sequence"/>
</dbReference>
<dbReference type="AlphaFoldDB" id="A0AAP4FGH2"/>
<feature type="transmembrane region" description="Helical" evidence="2">
    <location>
        <begin position="256"/>
        <end position="276"/>
    </location>
</feature>
<dbReference type="EC" id="2.4.-.-" evidence="3"/>
<dbReference type="Gene3D" id="3.90.550.10">
    <property type="entry name" value="Spore Coat Polysaccharide Biosynthesis Protein SpsA, Chain A"/>
    <property type="match status" value="1"/>
</dbReference>
<keyword evidence="3" id="KW-0808">Transferase</keyword>
<feature type="compositionally biased region" description="Acidic residues" evidence="1">
    <location>
        <begin position="1112"/>
        <end position="1147"/>
    </location>
</feature>
<evidence type="ECO:0000256" key="1">
    <source>
        <dbReference type="SAM" id="MobiDB-lite"/>
    </source>
</evidence>
<dbReference type="GO" id="GO:0016757">
    <property type="term" value="F:glycosyltransferase activity"/>
    <property type="evidence" value="ECO:0007669"/>
    <property type="project" value="UniProtKB-KW"/>
</dbReference>
<feature type="transmembrane region" description="Helical" evidence="2">
    <location>
        <begin position="512"/>
        <end position="531"/>
    </location>
</feature>
<feature type="region of interest" description="Disordered" evidence="1">
    <location>
        <begin position="1101"/>
        <end position="1158"/>
    </location>
</feature>
<evidence type="ECO:0000256" key="2">
    <source>
        <dbReference type="SAM" id="Phobius"/>
    </source>
</evidence>
<feature type="compositionally biased region" description="Basic and acidic residues" evidence="1">
    <location>
        <begin position="1148"/>
        <end position="1158"/>
    </location>
</feature>
<feature type="transmembrane region" description="Helical" evidence="2">
    <location>
        <begin position="761"/>
        <end position="779"/>
    </location>
</feature>
<dbReference type="PANTHER" id="PTHR43685">
    <property type="entry name" value="GLYCOSYLTRANSFERASE"/>
    <property type="match status" value="1"/>
</dbReference>
<feature type="transmembrane region" description="Helical" evidence="2">
    <location>
        <begin position="720"/>
        <end position="740"/>
    </location>
</feature>
<protein>
    <submittedName>
        <fullName evidence="3">Glycosyltransferase family 2 protein</fullName>
        <ecNumber evidence="3">2.4.-.-</ecNumber>
    </submittedName>
</protein>
<evidence type="ECO:0000313" key="4">
    <source>
        <dbReference type="Proteomes" id="UP001240483"/>
    </source>
</evidence>
<organism evidence="3 4">
    <name type="scientific">Pseudoglutamicibacter cumminsii</name>
    <dbReference type="NCBI Taxonomy" id="156979"/>
    <lineage>
        <taxon>Bacteria</taxon>
        <taxon>Bacillati</taxon>
        <taxon>Actinomycetota</taxon>
        <taxon>Actinomycetes</taxon>
        <taxon>Micrococcales</taxon>
        <taxon>Micrococcaceae</taxon>
        <taxon>Pseudoglutamicibacter</taxon>
    </lineage>
</organism>
<feature type="transmembrane region" description="Helical" evidence="2">
    <location>
        <begin position="589"/>
        <end position="609"/>
    </location>
</feature>
<dbReference type="InterPro" id="IPR050834">
    <property type="entry name" value="Glycosyltransf_2"/>
</dbReference>
<keyword evidence="2" id="KW-1133">Transmembrane helix</keyword>
<gene>
    <name evidence="3" type="ORF">QP116_03965</name>
</gene>
<keyword evidence="2" id="KW-0812">Transmembrane</keyword>
<comment type="caution">
    <text evidence="3">The sequence shown here is derived from an EMBL/GenBank/DDBJ whole genome shotgun (WGS) entry which is preliminary data.</text>
</comment>
<dbReference type="SUPFAM" id="SSF53448">
    <property type="entry name" value="Nucleotide-diphospho-sugar transferases"/>
    <property type="match status" value="1"/>
</dbReference>
<feature type="transmembrane region" description="Helical" evidence="2">
    <location>
        <begin position="1063"/>
        <end position="1081"/>
    </location>
</feature>
<keyword evidence="3" id="KW-0328">Glycosyltransferase</keyword>
<dbReference type="PANTHER" id="PTHR43685:SF3">
    <property type="entry name" value="SLR2126 PROTEIN"/>
    <property type="match status" value="1"/>
</dbReference>
<proteinExistence type="predicted"/>
<reference evidence="3" key="1">
    <citation type="submission" date="2023-05" db="EMBL/GenBank/DDBJ databases">
        <title>Cataloging the Phylogenetic Diversity of Human Bladder Bacteria.</title>
        <authorList>
            <person name="Du J."/>
        </authorList>
    </citation>
    <scope>NUCLEOTIDE SEQUENCE</scope>
    <source>
        <strain evidence="3">UMB9978</strain>
    </source>
</reference>
<sequence>MASSAHVTAVIVTHDAASFLPATVEGLLTQTRPVDALYGVDAGSRDGSDELLKELLPESAKVLEAPGAHFGGAVQRAVDHMPAPAEGDSNEWLWFIHDDSDPAPDALELMLEEISKSESTAIAGAKQVDATDRVHLLDAGLSLTRRGERFAGVGLEEKDQGQYDMYTDRLGVNSAGMLIRRDVFEELGGFDPALPGVGDDVDLGRRAWLAGYRVVLVPGAYMYHRPDVVKEIAGEDAQYAAAQYTRLKYAAPFTSLFLGLWMVVSGLGSALFRLVAGDTHTAGLEFRHAFAPLTRAGSVRRGRKGVRRVRQVPRSSVNRLLVDRSQYRDHQRAIRDGLMLNDAELQTSDAVGAEASGDDDSFDAAAADGRTTRGVAAGVIAVAVAAMVGTVTFRGLILAHGVAGGALVTPSGDLSHMWHAATAPWASEMFGVASGPDAFAGVLFWLALVSGGNAPMGIVVAYFLALPAAALSMWWALRLVTRVPSFRGIGALVWALAPVFAVGLTQGRIAPALVHVVLPLLVYALARAVGVRGAVGAASYSEGEGRPSWPSAVFASVLAVLVVAAEPLWLVPLVLFTLVSAVVARRARVLAWVPVPALIASAPTILDVVRTLRALLAQPGLPLAGEPAPAWQALLGFPLGFDAGSSVAGWGWLPEGFGALVVALVSGVPLLLVGLAGLVAPRKSTTWVRVLALVALVVFAGSVAASWLAASATGGQLTHYYVGSAVSLVWLVAVFAAGAMREAGTVRIRAGFYRTRFVGRLVAWSVLVAVVASASVWIAPMTQSGTEAAESERGLGVQQRVHAVAETTLPVTAADRGLGPFEERTLVLTGAEDGLFRANVVGGDGLRLEEVRLRQNASALAGNVFDPAGGVLAKPAKAQRLVKEAVAGLVSADGGDVAETLRQLGVGYIVMKSGPDNAAVAKNLDSIPGISAVTRGERAASWLWQVDPSEKGQALYESTGSVTSRVRVEAADGSVLQLLESKHARVEEASIEGSTNSSVGSEEAEADGRLVVMAENYDAGWTATLNGEELQPQKYKGWMQAFELPEGGGTLNITYSTWWHTPWIILSGVVVAFCALSMIPMPRGWRNRVRYQPVYRAPYVPGEAPEEKPEPESEPDPASEPETEPETESATEPDSEPEPDAEPVVPEEGEHERKEEQN</sequence>
<evidence type="ECO:0000313" key="3">
    <source>
        <dbReference type="EMBL" id="MDK6274902.1"/>
    </source>
</evidence>
<dbReference type="Pfam" id="PF13641">
    <property type="entry name" value="Glyco_tranf_2_3"/>
    <property type="match status" value="1"/>
</dbReference>
<feature type="transmembrane region" description="Helical" evidence="2">
    <location>
        <begin position="659"/>
        <end position="680"/>
    </location>
</feature>